<dbReference type="Pfam" id="PF00069">
    <property type="entry name" value="Pkinase"/>
    <property type="match status" value="1"/>
</dbReference>
<gene>
    <name evidence="2" type="ORF">TCLT_LOCUS10439</name>
</gene>
<dbReference type="OrthoDB" id="5979581at2759"/>
<dbReference type="SUPFAM" id="SSF56112">
    <property type="entry name" value="Protein kinase-like (PK-like)"/>
    <property type="match status" value="1"/>
</dbReference>
<reference evidence="2 3" key="2">
    <citation type="submission" date="2018-11" db="EMBL/GenBank/DDBJ databases">
        <authorList>
            <consortium name="Pathogen Informatics"/>
        </authorList>
    </citation>
    <scope>NUCLEOTIDE SEQUENCE [LARGE SCALE GENOMIC DNA]</scope>
</reference>
<keyword evidence="3" id="KW-1185">Reference proteome</keyword>
<sequence length="204" mass="23706">MKYSYMVMTLLGRSLYQIFKQCPVCSVSTQVRVGINILFGLKQLHEIGYIHRDVKPANLAVGRQGQSVHVVHILDFGLSREYVVRSNGTAKLRLPRTNTLFRGTTRYCSANTHMRNEQGRPDDLWSMVYILVEMRGPLPWDNIRGKDEIGKAKFQTLDTTLCRNSPKEMLDITSHLRTLDYYTRPDYSLIYDRLYSVMQNCNYK</sequence>
<dbReference type="AlphaFoldDB" id="A0A0N5DB88"/>
<dbReference type="GO" id="GO:0005524">
    <property type="term" value="F:ATP binding"/>
    <property type="evidence" value="ECO:0007669"/>
    <property type="project" value="InterPro"/>
</dbReference>
<dbReference type="SMART" id="SM00220">
    <property type="entry name" value="S_TKc"/>
    <property type="match status" value="1"/>
</dbReference>
<dbReference type="InterPro" id="IPR000719">
    <property type="entry name" value="Prot_kinase_dom"/>
</dbReference>
<dbReference type="InterPro" id="IPR011009">
    <property type="entry name" value="Kinase-like_dom_sf"/>
</dbReference>
<dbReference type="GO" id="GO:0004672">
    <property type="term" value="F:protein kinase activity"/>
    <property type="evidence" value="ECO:0007669"/>
    <property type="project" value="InterPro"/>
</dbReference>
<dbReference type="InterPro" id="IPR050235">
    <property type="entry name" value="CK1_Ser-Thr_kinase"/>
</dbReference>
<accession>A0A0N5DB88</accession>
<dbReference type="Proteomes" id="UP000276776">
    <property type="component" value="Unassembled WGS sequence"/>
</dbReference>
<evidence type="ECO:0000313" key="2">
    <source>
        <dbReference type="EMBL" id="VDN08131.1"/>
    </source>
</evidence>
<evidence type="ECO:0000259" key="1">
    <source>
        <dbReference type="PROSITE" id="PS50011"/>
    </source>
</evidence>
<reference evidence="4" key="1">
    <citation type="submission" date="2017-02" db="UniProtKB">
        <authorList>
            <consortium name="WormBaseParasite"/>
        </authorList>
    </citation>
    <scope>IDENTIFICATION</scope>
</reference>
<dbReference type="PANTHER" id="PTHR11909">
    <property type="entry name" value="CASEIN KINASE-RELATED"/>
    <property type="match status" value="1"/>
</dbReference>
<feature type="domain" description="Protein kinase" evidence="1">
    <location>
        <begin position="1"/>
        <end position="198"/>
    </location>
</feature>
<dbReference type="Gene3D" id="1.10.510.10">
    <property type="entry name" value="Transferase(Phosphotransferase) domain 1"/>
    <property type="match status" value="1"/>
</dbReference>
<name>A0A0N5DB88_THECL</name>
<dbReference type="WBParaSite" id="TCLT_0001045001-mRNA-1">
    <property type="protein sequence ID" value="TCLT_0001045001-mRNA-1"/>
    <property type="gene ID" value="TCLT_0001045001"/>
</dbReference>
<evidence type="ECO:0000313" key="4">
    <source>
        <dbReference type="WBParaSite" id="TCLT_0001045001-mRNA-1"/>
    </source>
</evidence>
<dbReference type="PROSITE" id="PS50011">
    <property type="entry name" value="PROTEIN_KINASE_DOM"/>
    <property type="match status" value="1"/>
</dbReference>
<dbReference type="EMBL" id="UYYF01005110">
    <property type="protein sequence ID" value="VDN08131.1"/>
    <property type="molecule type" value="Genomic_DNA"/>
</dbReference>
<organism evidence="4">
    <name type="scientific">Thelazia callipaeda</name>
    <name type="common">Oriental eyeworm</name>
    <name type="synonym">Parasitic nematode</name>
    <dbReference type="NCBI Taxonomy" id="103827"/>
    <lineage>
        <taxon>Eukaryota</taxon>
        <taxon>Metazoa</taxon>
        <taxon>Ecdysozoa</taxon>
        <taxon>Nematoda</taxon>
        <taxon>Chromadorea</taxon>
        <taxon>Rhabditida</taxon>
        <taxon>Spirurina</taxon>
        <taxon>Spiruromorpha</taxon>
        <taxon>Thelazioidea</taxon>
        <taxon>Thelaziidae</taxon>
        <taxon>Thelazia</taxon>
    </lineage>
</organism>
<dbReference type="STRING" id="103827.A0A0N5DB88"/>
<proteinExistence type="predicted"/>
<evidence type="ECO:0000313" key="3">
    <source>
        <dbReference type="Proteomes" id="UP000276776"/>
    </source>
</evidence>
<protein>
    <submittedName>
        <fullName evidence="4">Protein kinase domain-containing protein</fullName>
    </submittedName>
</protein>
<dbReference type="OMA" id="WESNSAN"/>